<feature type="transmembrane region" description="Helical" evidence="2">
    <location>
        <begin position="53"/>
        <end position="71"/>
    </location>
</feature>
<organism evidence="3 4">
    <name type="scientific">Brevibacillus fortis</name>
    <dbReference type="NCBI Taxonomy" id="2126352"/>
    <lineage>
        <taxon>Bacteria</taxon>
        <taxon>Bacillati</taxon>
        <taxon>Bacillota</taxon>
        <taxon>Bacilli</taxon>
        <taxon>Bacillales</taxon>
        <taxon>Paenibacillaceae</taxon>
        <taxon>Brevibacillus</taxon>
    </lineage>
</organism>
<evidence type="ECO:0000313" key="4">
    <source>
        <dbReference type="Proteomes" id="UP000240419"/>
    </source>
</evidence>
<keyword evidence="2" id="KW-1133">Transmembrane helix</keyword>
<protein>
    <submittedName>
        <fullName evidence="3">Uncharacterized protein</fullName>
    </submittedName>
</protein>
<name>A0A2P7VF98_9BACL</name>
<evidence type="ECO:0000256" key="2">
    <source>
        <dbReference type="SAM" id="Phobius"/>
    </source>
</evidence>
<gene>
    <name evidence="3" type="ORF">C7R93_07515</name>
</gene>
<dbReference type="AlphaFoldDB" id="A0A2P7VF98"/>
<proteinExistence type="predicted"/>
<sequence length="76" mass="8569">MRYEGRRASNPTSAEPHIPIGKGTMGGREWCEERGRMKGGSGVRGFGFFNEEGFEVIIWIIVIIFLLSIFFDEGID</sequence>
<keyword evidence="2" id="KW-0472">Membrane</keyword>
<accession>A0A2P7VF98</accession>
<comment type="caution">
    <text evidence="3">The sequence shown here is derived from an EMBL/GenBank/DDBJ whole genome shotgun (WGS) entry which is preliminary data.</text>
</comment>
<evidence type="ECO:0000256" key="1">
    <source>
        <dbReference type="SAM" id="MobiDB-lite"/>
    </source>
</evidence>
<feature type="region of interest" description="Disordered" evidence="1">
    <location>
        <begin position="1"/>
        <end position="26"/>
    </location>
</feature>
<keyword evidence="4" id="KW-1185">Reference proteome</keyword>
<reference evidence="3 4" key="1">
    <citation type="submission" date="2018-03" db="EMBL/GenBank/DDBJ databases">
        <title>Brevisbacillus phylogenomics.</title>
        <authorList>
            <person name="Dunlap C."/>
        </authorList>
    </citation>
    <scope>NUCLEOTIDE SEQUENCE [LARGE SCALE GENOMIC DNA]</scope>
    <source>
        <strain evidence="3 4">NRRL NRS-1210</strain>
    </source>
</reference>
<keyword evidence="2" id="KW-0812">Transmembrane</keyword>
<dbReference type="Proteomes" id="UP000240419">
    <property type="component" value="Unassembled WGS sequence"/>
</dbReference>
<evidence type="ECO:0000313" key="3">
    <source>
        <dbReference type="EMBL" id="PSJ97898.1"/>
    </source>
</evidence>
<dbReference type="EMBL" id="PXZM01000010">
    <property type="protein sequence ID" value="PSJ97898.1"/>
    <property type="molecule type" value="Genomic_DNA"/>
</dbReference>